<keyword evidence="3" id="KW-1185">Reference proteome</keyword>
<dbReference type="PANTHER" id="PTHR33375:SF1">
    <property type="entry name" value="CHROMOSOME-PARTITIONING PROTEIN PARB-RELATED"/>
    <property type="match status" value="1"/>
</dbReference>
<dbReference type="SMART" id="SM00470">
    <property type="entry name" value="ParB"/>
    <property type="match status" value="1"/>
</dbReference>
<organism evidence="2 3">
    <name type="scientific">Piscinibacter gummiphilus</name>
    <dbReference type="NCBI Taxonomy" id="946333"/>
    <lineage>
        <taxon>Bacteria</taxon>
        <taxon>Pseudomonadati</taxon>
        <taxon>Pseudomonadota</taxon>
        <taxon>Betaproteobacteria</taxon>
        <taxon>Burkholderiales</taxon>
        <taxon>Sphaerotilaceae</taxon>
        <taxon>Piscinibacter</taxon>
    </lineage>
</organism>
<evidence type="ECO:0000259" key="1">
    <source>
        <dbReference type="SMART" id="SM00470"/>
    </source>
</evidence>
<sequence>MEKPPKPIRLAFERDCFEIELPSLHGSKVLPLAIKQSVKFQQIKASVQAIGLVEPLVVIPHPAHQGDYMILDGHVRAEALRELSVARALCLISTDDESFTYNKRVNRLSVVQEHRMIVRAAERGVSVQRLAAALGVSEYSIKARFKLLDGICDEAVRLLADKPATHGLFNSLRQMKPFRQIDAVQSMIGLNNYSVKLSLAMLQATPPDQLADEARVKVHKGGPSETLQRLQRELAAVQSDTKLLEESYGPANLQLVIIKTYIKSLLDNVRIVRWLAKFQREYLQQLQLIADIKELPSG</sequence>
<dbReference type="RefSeq" id="WP_316704548.1">
    <property type="nucleotide sequence ID" value="NZ_CP136338.1"/>
</dbReference>
<keyword evidence="2" id="KW-0614">Plasmid</keyword>
<dbReference type="Proteomes" id="UP001303946">
    <property type="component" value="Plasmid unnamed2"/>
</dbReference>
<feature type="domain" description="ParB-like N-terminal" evidence="1">
    <location>
        <begin position="17"/>
        <end position="111"/>
    </location>
</feature>
<accession>A0ABZ0D706</accession>
<protein>
    <submittedName>
        <fullName evidence="2">Plasmid partitioning protein RepB C-terminal domain-containing protein</fullName>
    </submittedName>
</protein>
<dbReference type="EMBL" id="CP136338">
    <property type="protein sequence ID" value="WOB11306.1"/>
    <property type="molecule type" value="Genomic_DNA"/>
</dbReference>
<geneLocation type="plasmid" evidence="2 3">
    <name>unnamed2</name>
</geneLocation>
<name>A0ABZ0D706_9BURK</name>
<dbReference type="Pfam" id="PF02195">
    <property type="entry name" value="ParB_N"/>
    <property type="match status" value="1"/>
</dbReference>
<dbReference type="InterPro" id="IPR011111">
    <property type="entry name" value="Plasmid_RepB"/>
</dbReference>
<evidence type="ECO:0000313" key="3">
    <source>
        <dbReference type="Proteomes" id="UP001303946"/>
    </source>
</evidence>
<dbReference type="InterPro" id="IPR050336">
    <property type="entry name" value="Chromosome_partition/occlusion"/>
</dbReference>
<dbReference type="PANTHER" id="PTHR33375">
    <property type="entry name" value="CHROMOSOME-PARTITIONING PROTEIN PARB-RELATED"/>
    <property type="match status" value="1"/>
</dbReference>
<evidence type="ECO:0000313" key="2">
    <source>
        <dbReference type="EMBL" id="WOB11306.1"/>
    </source>
</evidence>
<dbReference type="SUPFAM" id="SSF109709">
    <property type="entry name" value="KorB DNA-binding domain-like"/>
    <property type="match status" value="1"/>
</dbReference>
<proteinExistence type="predicted"/>
<dbReference type="Gene3D" id="3.90.1530.10">
    <property type="entry name" value="Conserved hypothetical protein from pyrococcus furiosus pfu- 392566-001, ParB domain"/>
    <property type="match status" value="1"/>
</dbReference>
<dbReference type="Pfam" id="PF07506">
    <property type="entry name" value="RepB"/>
    <property type="match status" value="1"/>
</dbReference>
<gene>
    <name evidence="2" type="ORF">RXV79_27875</name>
</gene>
<reference evidence="2 3" key="1">
    <citation type="submission" date="2023-10" db="EMBL/GenBank/DDBJ databases">
        <title>Bacteria for the degradation of biodegradable plastic PBAT(Polybutylene adipate terephthalate).</title>
        <authorList>
            <person name="Weon H.-Y."/>
            <person name="Yeon J."/>
        </authorList>
    </citation>
    <scope>NUCLEOTIDE SEQUENCE [LARGE SCALE GENOMIC DNA]</scope>
    <source>
        <strain evidence="2 3">SBD 7-3</strain>
        <plasmid evidence="2 3">unnamed2</plasmid>
    </source>
</reference>
<dbReference type="SUPFAM" id="SSF110849">
    <property type="entry name" value="ParB/Sulfiredoxin"/>
    <property type="match status" value="1"/>
</dbReference>
<dbReference type="InterPro" id="IPR003115">
    <property type="entry name" value="ParB_N"/>
</dbReference>
<dbReference type="InterPro" id="IPR036086">
    <property type="entry name" value="ParB/Sulfiredoxin_sf"/>
</dbReference>